<accession>A0A243WAY7</accession>
<dbReference type="OrthoDB" id="886805at2"/>
<sequence length="214" mass="24046">MKRLLLPLALLTTILTPLATQAQQKTTAATPSAVERDLRTFSAWVDQKIDSASAGAHRKWPKLMADYDRQSARLDRAVDSLSVQSKQKYVAQKARYKAWSAEQQQLEASVQSDPAKATAIQNKLLGENVTISKTRAAELPDLYGRFLESTRAQRRSWTATDWTAAGVVLAKLNGRYDQVRDQLDIDEKVRIRSLQGEFRTLEKAKDVKDIFNGL</sequence>
<evidence type="ECO:0000256" key="1">
    <source>
        <dbReference type="SAM" id="SignalP"/>
    </source>
</evidence>
<proteinExistence type="predicted"/>
<evidence type="ECO:0000259" key="2">
    <source>
        <dbReference type="Pfam" id="PF20203"/>
    </source>
</evidence>
<feature type="signal peptide" evidence="1">
    <location>
        <begin position="1"/>
        <end position="22"/>
    </location>
</feature>
<protein>
    <recommendedName>
        <fullName evidence="2">DUF6565 domain-containing protein</fullName>
    </recommendedName>
</protein>
<evidence type="ECO:0000313" key="3">
    <source>
        <dbReference type="EMBL" id="OUJ72540.1"/>
    </source>
</evidence>
<dbReference type="Pfam" id="PF20203">
    <property type="entry name" value="DUF6565"/>
    <property type="match status" value="1"/>
</dbReference>
<dbReference type="Proteomes" id="UP000194873">
    <property type="component" value="Unassembled WGS sequence"/>
</dbReference>
<gene>
    <name evidence="3" type="ORF">BXP70_18470</name>
</gene>
<name>A0A243WAY7_9BACT</name>
<dbReference type="RefSeq" id="WP_086595584.1">
    <property type="nucleotide sequence ID" value="NZ_MTSE01000010.1"/>
</dbReference>
<evidence type="ECO:0000313" key="4">
    <source>
        <dbReference type="Proteomes" id="UP000194873"/>
    </source>
</evidence>
<feature type="domain" description="DUF6565" evidence="2">
    <location>
        <begin position="155"/>
        <end position="213"/>
    </location>
</feature>
<keyword evidence="4" id="KW-1185">Reference proteome</keyword>
<keyword evidence="1" id="KW-0732">Signal</keyword>
<organism evidence="3 4">
    <name type="scientific">Hymenobacter crusticola</name>
    <dbReference type="NCBI Taxonomy" id="1770526"/>
    <lineage>
        <taxon>Bacteria</taxon>
        <taxon>Pseudomonadati</taxon>
        <taxon>Bacteroidota</taxon>
        <taxon>Cytophagia</taxon>
        <taxon>Cytophagales</taxon>
        <taxon>Hymenobacteraceae</taxon>
        <taxon>Hymenobacter</taxon>
    </lineage>
</organism>
<reference evidence="3 4" key="1">
    <citation type="submission" date="2017-01" db="EMBL/GenBank/DDBJ databases">
        <title>A new Hymenobacter.</title>
        <authorList>
            <person name="Liang Y."/>
            <person name="Feng F."/>
        </authorList>
    </citation>
    <scope>NUCLEOTIDE SEQUENCE [LARGE SCALE GENOMIC DNA]</scope>
    <source>
        <strain evidence="3">MIMBbqt21</strain>
    </source>
</reference>
<dbReference type="EMBL" id="MTSE01000010">
    <property type="protein sequence ID" value="OUJ72540.1"/>
    <property type="molecule type" value="Genomic_DNA"/>
</dbReference>
<feature type="chain" id="PRO_5013077403" description="DUF6565 domain-containing protein" evidence="1">
    <location>
        <begin position="23"/>
        <end position="214"/>
    </location>
</feature>
<dbReference type="InterPro" id="IPR046695">
    <property type="entry name" value="DUF6565"/>
</dbReference>
<dbReference type="AlphaFoldDB" id="A0A243WAY7"/>
<comment type="caution">
    <text evidence="3">The sequence shown here is derived from an EMBL/GenBank/DDBJ whole genome shotgun (WGS) entry which is preliminary data.</text>
</comment>